<dbReference type="PANTHER" id="PTHR43618:SF4">
    <property type="entry name" value="SHORT CHAIN DEHYDROGENASE_REDUCTASE FAMILY (AFU_ORTHOLOGUE AFUA_7G04540)"/>
    <property type="match status" value="1"/>
</dbReference>
<dbReference type="Gene3D" id="3.40.50.720">
    <property type="entry name" value="NAD(P)-binding Rossmann-like Domain"/>
    <property type="match status" value="1"/>
</dbReference>
<dbReference type="SUPFAM" id="SSF51735">
    <property type="entry name" value="NAD(P)-binding Rossmann-fold domains"/>
    <property type="match status" value="1"/>
</dbReference>
<keyword evidence="3" id="KW-0560">Oxidoreductase</keyword>
<keyword evidence="5" id="KW-1185">Reference proteome</keyword>
<evidence type="ECO:0000256" key="3">
    <source>
        <dbReference type="ARBA" id="ARBA00023002"/>
    </source>
</evidence>
<keyword evidence="2" id="KW-0521">NADP</keyword>
<dbReference type="InterPro" id="IPR002347">
    <property type="entry name" value="SDR_fam"/>
</dbReference>
<dbReference type="InterPro" id="IPR052178">
    <property type="entry name" value="Sec_Metab_Biosynth_SDR"/>
</dbReference>
<comment type="similarity">
    <text evidence="1">Belongs to the short-chain dehydrogenases/reductases (SDR) family.</text>
</comment>
<dbReference type="Pfam" id="PF00106">
    <property type="entry name" value="adh_short"/>
    <property type="match status" value="1"/>
</dbReference>
<proteinExistence type="inferred from homology"/>
<sequence length="197" mass="20907">MAAQILESLTASNIFDLRGVVAVVTGGGSGIGMMISSTLVANGAKVYIIGPNQSGLDSVCAKYNAESTGVATRGSMHGIEGDIRLKSEAIRLASEISAREPHGVTILFNNAGINAAHFTRPTNKPDGSPPTAADFVSACFDEISEGDFQNVLSTNAVGPYWLTMAFLPLLERGDDFVDEWVDEGQRNLWFLLSVLVL</sequence>
<organism evidence="4 5">
    <name type="scientific">Mycena chlorophos</name>
    <name type="common">Agaric fungus</name>
    <name type="synonym">Agaricus chlorophos</name>
    <dbReference type="NCBI Taxonomy" id="658473"/>
    <lineage>
        <taxon>Eukaryota</taxon>
        <taxon>Fungi</taxon>
        <taxon>Dikarya</taxon>
        <taxon>Basidiomycota</taxon>
        <taxon>Agaricomycotina</taxon>
        <taxon>Agaricomycetes</taxon>
        <taxon>Agaricomycetidae</taxon>
        <taxon>Agaricales</taxon>
        <taxon>Marasmiineae</taxon>
        <taxon>Mycenaceae</taxon>
        <taxon>Mycena</taxon>
    </lineage>
</organism>
<dbReference type="Proteomes" id="UP000815677">
    <property type="component" value="Unassembled WGS sequence"/>
</dbReference>
<evidence type="ECO:0000313" key="5">
    <source>
        <dbReference type="Proteomes" id="UP000815677"/>
    </source>
</evidence>
<accession>A0ABQ0M652</accession>
<dbReference type="PRINTS" id="PR00081">
    <property type="entry name" value="GDHRDH"/>
</dbReference>
<protein>
    <submittedName>
        <fullName evidence="4">NAD(P)-binding protein</fullName>
    </submittedName>
</protein>
<evidence type="ECO:0000256" key="2">
    <source>
        <dbReference type="ARBA" id="ARBA00022857"/>
    </source>
</evidence>
<evidence type="ECO:0000256" key="1">
    <source>
        <dbReference type="ARBA" id="ARBA00006484"/>
    </source>
</evidence>
<dbReference type="InterPro" id="IPR036291">
    <property type="entry name" value="NAD(P)-bd_dom_sf"/>
</dbReference>
<reference evidence="4" key="1">
    <citation type="submission" date="2014-09" db="EMBL/GenBank/DDBJ databases">
        <title>Genome sequence of the luminous mushroom Mycena chlorophos for searching fungal bioluminescence genes.</title>
        <authorList>
            <person name="Tanaka Y."/>
            <person name="Kasuga D."/>
            <person name="Oba Y."/>
            <person name="Hase S."/>
            <person name="Sato K."/>
            <person name="Oba Y."/>
            <person name="Sakakibara Y."/>
        </authorList>
    </citation>
    <scope>NUCLEOTIDE SEQUENCE</scope>
</reference>
<dbReference type="PANTHER" id="PTHR43618">
    <property type="entry name" value="7-ALPHA-HYDROXYSTEROID DEHYDROGENASE"/>
    <property type="match status" value="1"/>
</dbReference>
<gene>
    <name evidence="4" type="ORF">MCHLO_15208</name>
</gene>
<evidence type="ECO:0000313" key="4">
    <source>
        <dbReference type="EMBL" id="GAT58828.1"/>
    </source>
</evidence>
<name>A0ABQ0M652_MYCCL</name>
<dbReference type="EMBL" id="DF849776">
    <property type="protein sequence ID" value="GAT58828.1"/>
    <property type="molecule type" value="Genomic_DNA"/>
</dbReference>